<evidence type="ECO:0000313" key="6">
    <source>
        <dbReference type="EMBL" id="RKN81389.1"/>
    </source>
</evidence>
<keyword evidence="3" id="KW-0804">Transcription</keyword>
<dbReference type="Pfam" id="PF00196">
    <property type="entry name" value="GerE"/>
    <property type="match status" value="1"/>
</dbReference>
<reference evidence="6 7" key="1">
    <citation type="submission" date="2018-10" db="EMBL/GenBank/DDBJ databases">
        <title>Ulvibacterium marinum gen. nov., sp. nov., a novel marine bacterium of the family Flavobacteriaceae, isolated from a culture of the green alga Ulva prolifera.</title>
        <authorList>
            <person name="Zhang Z."/>
        </authorList>
    </citation>
    <scope>NUCLEOTIDE SEQUENCE [LARGE SCALE GENOMIC DNA]</scope>
    <source>
        <strain evidence="6 7">CCMM003</strain>
    </source>
</reference>
<gene>
    <name evidence="6" type="ORF">D7Z94_10695</name>
</gene>
<keyword evidence="4" id="KW-0472">Membrane</keyword>
<keyword evidence="2" id="KW-0238">DNA-binding</keyword>
<dbReference type="PANTHER" id="PTHR44688">
    <property type="entry name" value="DNA-BINDING TRANSCRIPTIONAL ACTIVATOR DEVR_DOSR"/>
    <property type="match status" value="1"/>
</dbReference>
<dbReference type="PANTHER" id="PTHR44688:SF16">
    <property type="entry name" value="DNA-BINDING TRANSCRIPTIONAL ACTIVATOR DEVR_DOSR"/>
    <property type="match status" value="1"/>
</dbReference>
<dbReference type="PRINTS" id="PR00038">
    <property type="entry name" value="HTHLUXR"/>
</dbReference>
<feature type="transmembrane region" description="Helical" evidence="4">
    <location>
        <begin position="79"/>
        <end position="100"/>
    </location>
</feature>
<protein>
    <submittedName>
        <fullName evidence="6">LuxR family transcriptional regulator</fullName>
    </submittedName>
</protein>
<proteinExistence type="predicted"/>
<feature type="transmembrane region" description="Helical" evidence="4">
    <location>
        <begin position="209"/>
        <end position="228"/>
    </location>
</feature>
<feature type="transmembrane region" description="Helical" evidence="4">
    <location>
        <begin position="145"/>
        <end position="169"/>
    </location>
</feature>
<evidence type="ECO:0000256" key="4">
    <source>
        <dbReference type="SAM" id="Phobius"/>
    </source>
</evidence>
<dbReference type="EMBL" id="RBCJ01000002">
    <property type="protein sequence ID" value="RKN81389.1"/>
    <property type="molecule type" value="Genomic_DNA"/>
</dbReference>
<dbReference type="InterPro" id="IPR036388">
    <property type="entry name" value="WH-like_DNA-bd_sf"/>
</dbReference>
<comment type="caution">
    <text evidence="6">The sequence shown here is derived from an EMBL/GenBank/DDBJ whole genome shotgun (WGS) entry which is preliminary data.</text>
</comment>
<evidence type="ECO:0000256" key="3">
    <source>
        <dbReference type="ARBA" id="ARBA00023163"/>
    </source>
</evidence>
<feature type="transmembrane region" description="Helical" evidence="4">
    <location>
        <begin position="181"/>
        <end position="203"/>
    </location>
</feature>
<dbReference type="PROSITE" id="PS00622">
    <property type="entry name" value="HTH_LUXR_1"/>
    <property type="match status" value="1"/>
</dbReference>
<sequence length="314" mass="36025">MSFVYIVVFLFCLAIAVAGIWVSHRSINTYHTDFHQNYFYYLITFYAFAFYGIWAQILMRGLLSIIDSDNALVTMTANFLPILGIPFLCISWIMLVKMGYSLVETPIGRKVSYFHAIFFVGLVPVAWGLYVVLFQEDWLLGEQLAYAEMGLMLFIELASMVVFAVPVLGHSKKYKKPKRKILNLFVVLMVLAFLLRGTFLPFLFSGTWFVAPILLFYFLSNFIPLFYLKLKSDIAFIPVYAGRPNAEKKTLLCKAYGITKREREIVDGICEGKTNQQIADELFISLQTVKDHTHRIYSKIGINSRMKLVQLVNG</sequence>
<dbReference type="CDD" id="cd06170">
    <property type="entry name" value="LuxR_C_like"/>
    <property type="match status" value="1"/>
</dbReference>
<dbReference type="InterPro" id="IPR016032">
    <property type="entry name" value="Sig_transdc_resp-reg_C-effctor"/>
</dbReference>
<feature type="transmembrane region" description="Helical" evidence="4">
    <location>
        <begin position="39"/>
        <end position="59"/>
    </location>
</feature>
<keyword evidence="1" id="KW-0805">Transcription regulation</keyword>
<feature type="domain" description="HTH luxR-type" evidence="5">
    <location>
        <begin position="251"/>
        <end position="314"/>
    </location>
</feature>
<dbReference type="Proteomes" id="UP000276603">
    <property type="component" value="Unassembled WGS sequence"/>
</dbReference>
<evidence type="ECO:0000256" key="1">
    <source>
        <dbReference type="ARBA" id="ARBA00023015"/>
    </source>
</evidence>
<evidence type="ECO:0000313" key="7">
    <source>
        <dbReference type="Proteomes" id="UP000276603"/>
    </source>
</evidence>
<dbReference type="SUPFAM" id="SSF46894">
    <property type="entry name" value="C-terminal effector domain of the bipartite response regulators"/>
    <property type="match status" value="1"/>
</dbReference>
<dbReference type="PROSITE" id="PS50043">
    <property type="entry name" value="HTH_LUXR_2"/>
    <property type="match status" value="1"/>
</dbReference>
<dbReference type="Gene3D" id="1.10.10.10">
    <property type="entry name" value="Winged helix-like DNA-binding domain superfamily/Winged helix DNA-binding domain"/>
    <property type="match status" value="1"/>
</dbReference>
<keyword evidence="7" id="KW-1185">Reference proteome</keyword>
<evidence type="ECO:0000259" key="5">
    <source>
        <dbReference type="PROSITE" id="PS50043"/>
    </source>
</evidence>
<feature type="transmembrane region" description="Helical" evidence="4">
    <location>
        <begin position="6"/>
        <end position="27"/>
    </location>
</feature>
<dbReference type="RefSeq" id="WP_120711548.1">
    <property type="nucleotide sequence ID" value="NZ_CANMKH010000005.1"/>
</dbReference>
<organism evidence="6 7">
    <name type="scientific">Ulvibacterium marinum</name>
    <dbReference type="NCBI Taxonomy" id="2419782"/>
    <lineage>
        <taxon>Bacteria</taxon>
        <taxon>Pseudomonadati</taxon>
        <taxon>Bacteroidota</taxon>
        <taxon>Flavobacteriia</taxon>
        <taxon>Flavobacteriales</taxon>
        <taxon>Flavobacteriaceae</taxon>
        <taxon>Ulvibacterium</taxon>
    </lineage>
</organism>
<keyword evidence="4" id="KW-1133">Transmembrane helix</keyword>
<dbReference type="InterPro" id="IPR000792">
    <property type="entry name" value="Tscrpt_reg_LuxR_C"/>
</dbReference>
<name>A0A3B0CBE1_9FLAO</name>
<dbReference type="SMART" id="SM00421">
    <property type="entry name" value="HTH_LUXR"/>
    <property type="match status" value="1"/>
</dbReference>
<accession>A0A3B0CBE1</accession>
<dbReference type="OrthoDB" id="9797341at2"/>
<keyword evidence="4" id="KW-0812">Transmembrane</keyword>
<dbReference type="GO" id="GO:0006355">
    <property type="term" value="P:regulation of DNA-templated transcription"/>
    <property type="evidence" value="ECO:0007669"/>
    <property type="project" value="InterPro"/>
</dbReference>
<dbReference type="GO" id="GO:0003677">
    <property type="term" value="F:DNA binding"/>
    <property type="evidence" value="ECO:0007669"/>
    <property type="project" value="UniProtKB-KW"/>
</dbReference>
<dbReference type="AlphaFoldDB" id="A0A3B0CBE1"/>
<evidence type="ECO:0000256" key="2">
    <source>
        <dbReference type="ARBA" id="ARBA00023125"/>
    </source>
</evidence>
<feature type="transmembrane region" description="Helical" evidence="4">
    <location>
        <begin position="112"/>
        <end position="133"/>
    </location>
</feature>